<accession>A0AAJ2X2D4</accession>
<evidence type="ECO:0000259" key="4">
    <source>
        <dbReference type="SMART" id="SM00822"/>
    </source>
</evidence>
<dbReference type="EMBL" id="JAJFNJ020000003">
    <property type="protein sequence ID" value="MEC3887513.1"/>
    <property type="molecule type" value="Genomic_DNA"/>
</dbReference>
<dbReference type="AlphaFoldDB" id="A0AAJ2X2D4"/>
<evidence type="ECO:0000256" key="3">
    <source>
        <dbReference type="RuleBase" id="RU000363"/>
    </source>
</evidence>
<dbReference type="PROSITE" id="PS00061">
    <property type="entry name" value="ADH_SHORT"/>
    <property type="match status" value="1"/>
</dbReference>
<protein>
    <submittedName>
        <fullName evidence="5">SDR family oxidoreductase</fullName>
        <ecNumber evidence="5">1.-.-.-</ecNumber>
    </submittedName>
</protein>
<sequence>MTNIEISGKVALITGASSGIGSATALRLAKAGVKVGIAARRADRLEALKTEIESQGGHALVLEMDVANKHSVDAGVKALLDAYGAIDIVFNNAGLMPLSNVEDLLTDEWNQMVDVNLKGVLHVTAAVLPQLIKQHSGHIINTSSVAGRKLLGPGFAVYSATKYAVTAFTESLRTEVGKKHNIRVTSIQPGAVAPELFAQTSSEEYQAMMAGFAGSLRALDPSDIAETVLFAVQAPAHVNIAELYVVPTEQA</sequence>
<dbReference type="RefSeq" id="WP_228425552.1">
    <property type="nucleotide sequence ID" value="NZ_JAJFNJ020000003.1"/>
</dbReference>
<dbReference type="Gene3D" id="3.40.50.720">
    <property type="entry name" value="NAD(P)-binding Rossmann-like Domain"/>
    <property type="match status" value="1"/>
</dbReference>
<evidence type="ECO:0000256" key="1">
    <source>
        <dbReference type="ARBA" id="ARBA00006484"/>
    </source>
</evidence>
<dbReference type="GO" id="GO:0016616">
    <property type="term" value="F:oxidoreductase activity, acting on the CH-OH group of donors, NAD or NADP as acceptor"/>
    <property type="evidence" value="ECO:0007669"/>
    <property type="project" value="UniProtKB-ARBA"/>
</dbReference>
<evidence type="ECO:0000313" key="5">
    <source>
        <dbReference type="EMBL" id="MEC3887513.1"/>
    </source>
</evidence>
<dbReference type="InterPro" id="IPR020904">
    <property type="entry name" value="Sc_DH/Rdtase_CS"/>
</dbReference>
<dbReference type="InterPro" id="IPR036291">
    <property type="entry name" value="NAD(P)-bd_dom_sf"/>
</dbReference>
<dbReference type="FunFam" id="3.40.50.720:FF:000047">
    <property type="entry name" value="NADP-dependent L-serine/L-allo-threonine dehydrogenase"/>
    <property type="match status" value="1"/>
</dbReference>
<evidence type="ECO:0000256" key="2">
    <source>
        <dbReference type="ARBA" id="ARBA00023002"/>
    </source>
</evidence>
<evidence type="ECO:0000313" key="6">
    <source>
        <dbReference type="Proteomes" id="UP001297361"/>
    </source>
</evidence>
<gene>
    <name evidence="5" type="ORF">LLE72_007050</name>
</gene>
<dbReference type="InterPro" id="IPR057326">
    <property type="entry name" value="KR_dom"/>
</dbReference>
<dbReference type="SUPFAM" id="SSF51735">
    <property type="entry name" value="NAD(P)-binding Rossmann-fold domains"/>
    <property type="match status" value="1"/>
</dbReference>
<dbReference type="PIRSF" id="PIRSF000126">
    <property type="entry name" value="11-beta-HSD1"/>
    <property type="match status" value="1"/>
</dbReference>
<dbReference type="EC" id="1.-.-.-" evidence="5"/>
<dbReference type="InterPro" id="IPR002347">
    <property type="entry name" value="SDR_fam"/>
</dbReference>
<dbReference type="SMART" id="SM00822">
    <property type="entry name" value="PKS_KR"/>
    <property type="match status" value="1"/>
</dbReference>
<comment type="caution">
    <text evidence="5">The sequence shown here is derived from an EMBL/GenBank/DDBJ whole genome shotgun (WGS) entry which is preliminary data.</text>
</comment>
<dbReference type="PANTHER" id="PTHR42901">
    <property type="entry name" value="ALCOHOL DEHYDROGENASE"/>
    <property type="match status" value="1"/>
</dbReference>
<name>A0AAJ2X2D4_XANCA</name>
<keyword evidence="2 5" id="KW-0560">Oxidoreductase</keyword>
<reference evidence="5" key="1">
    <citation type="submission" date="2021-10" db="EMBL/GenBank/DDBJ databases">
        <authorList>
            <person name="Hussein R."/>
            <person name="Harrison J."/>
            <person name="Studholme D.J."/>
            <person name="Vicente J."/>
            <person name="Grant M."/>
        </authorList>
    </citation>
    <scope>NUCLEOTIDE SEQUENCE</scope>
    <source>
        <strain evidence="5">NCPPB 2970</strain>
    </source>
</reference>
<organism evidence="5 6">
    <name type="scientific">Xanthomonas campestris pv. papavericola</name>
    <dbReference type="NCBI Taxonomy" id="487881"/>
    <lineage>
        <taxon>Bacteria</taxon>
        <taxon>Pseudomonadati</taxon>
        <taxon>Pseudomonadota</taxon>
        <taxon>Gammaproteobacteria</taxon>
        <taxon>Lysobacterales</taxon>
        <taxon>Lysobacteraceae</taxon>
        <taxon>Xanthomonas</taxon>
    </lineage>
</organism>
<reference evidence="5" key="2">
    <citation type="submission" date="2024-01" db="EMBL/GenBank/DDBJ databases">
        <title>Long-read genome sequencing of X. campestris pv. papavericola.</title>
        <authorList>
            <person name="Hussain R.M.F."/>
            <person name="Greer S."/>
            <person name="Harrison J."/>
            <person name="Grant M."/>
            <person name="Vicente J."/>
            <person name="Studholme D.J."/>
        </authorList>
    </citation>
    <scope>NUCLEOTIDE SEQUENCE</scope>
    <source>
        <strain evidence="5">NCPPB 2970</strain>
    </source>
</reference>
<dbReference type="PRINTS" id="PR00081">
    <property type="entry name" value="GDHRDH"/>
</dbReference>
<proteinExistence type="inferred from homology"/>
<feature type="domain" description="Ketoreductase" evidence="4">
    <location>
        <begin position="9"/>
        <end position="195"/>
    </location>
</feature>
<dbReference type="PANTHER" id="PTHR42901:SF1">
    <property type="entry name" value="ALCOHOL DEHYDROGENASE"/>
    <property type="match status" value="1"/>
</dbReference>
<comment type="similarity">
    <text evidence="1 3">Belongs to the short-chain dehydrogenases/reductases (SDR) family.</text>
</comment>
<dbReference type="Pfam" id="PF00106">
    <property type="entry name" value="adh_short"/>
    <property type="match status" value="1"/>
</dbReference>
<dbReference type="PRINTS" id="PR00080">
    <property type="entry name" value="SDRFAMILY"/>
</dbReference>
<dbReference type="Proteomes" id="UP001297361">
    <property type="component" value="Unassembled WGS sequence"/>
</dbReference>